<comment type="caution">
    <text evidence="1">The sequence shown here is derived from an EMBL/GenBank/DDBJ whole genome shotgun (WGS) entry which is preliminary data.</text>
</comment>
<reference evidence="1 2" key="1">
    <citation type="submission" date="2017-08" db="EMBL/GenBank/DDBJ databases">
        <title>The whole genome shortgun sequences of strain Leeuwenhoekiella nanhaiensis G18 from the South China Sea.</title>
        <authorList>
            <person name="Liu Q."/>
        </authorList>
    </citation>
    <scope>NUCLEOTIDE SEQUENCE [LARGE SCALE GENOMIC DNA]</scope>
    <source>
        <strain evidence="1 2">G18</strain>
    </source>
</reference>
<evidence type="ECO:0000313" key="2">
    <source>
        <dbReference type="Proteomes" id="UP000229433"/>
    </source>
</evidence>
<dbReference type="Proteomes" id="UP000229433">
    <property type="component" value="Unassembled WGS sequence"/>
</dbReference>
<name>A0A2G1VP54_9FLAO</name>
<protein>
    <submittedName>
        <fullName evidence="1">Uncharacterized protein</fullName>
    </submittedName>
</protein>
<proteinExistence type="predicted"/>
<dbReference type="RefSeq" id="WP_099647065.1">
    <property type="nucleotide sequence ID" value="NZ_KZ319295.1"/>
</dbReference>
<dbReference type="AlphaFoldDB" id="A0A2G1VP54"/>
<keyword evidence="2" id="KW-1185">Reference proteome</keyword>
<evidence type="ECO:0000313" key="1">
    <source>
        <dbReference type="EMBL" id="PHQ28548.1"/>
    </source>
</evidence>
<dbReference type="EMBL" id="NQXA01000013">
    <property type="protein sequence ID" value="PHQ28548.1"/>
    <property type="molecule type" value="Genomic_DNA"/>
</dbReference>
<dbReference type="OrthoDB" id="5142861at2"/>
<sequence length="432" mass="51193">MRPLTQDYNLFKEAILAYNRNTATSKNGFIKKHNTSSEKRLYGYLLIEFDLYEDLQFSDFTILKSISVDLGIQNSIGQKLRKAFICPVLMPSYVNYHHSHLFTLALSAICSFAFERPVFSTSDDFYNGFKIVSEPELKKIGSEFPQTVLGSSRSTYKPHNEILRLWKDRFDEIIKLINFSIDHGEILDYQSLFQSMRIIQLGHQNKKNDFDLAFSLLIAGIESISQLAIPQIYFSKQHEKYKEWKKETQKSESLKLLLSEYRKFKEYLDNNIKHRDLTKRFVEFILTYCPTDKWSEVLYMDLIIEGLEVRKNYEDEISSFPEMVPENLTREELIKIIKQTYQFRSKFLHTGKPTPHTFPNNSLNERYFQVIDNPERRNKLLEKMERENRNKLPYSEWSKTQDILIKFELMSTIARVSITEYAKNQYKTYLAN</sequence>
<accession>A0A2G1VP54</accession>
<gene>
    <name evidence="1" type="ORF">CJ305_14760</name>
</gene>
<organism evidence="1 2">
    <name type="scientific">Leeuwenhoekiella nanhaiensis</name>
    <dbReference type="NCBI Taxonomy" id="1655491"/>
    <lineage>
        <taxon>Bacteria</taxon>
        <taxon>Pseudomonadati</taxon>
        <taxon>Bacteroidota</taxon>
        <taxon>Flavobacteriia</taxon>
        <taxon>Flavobacteriales</taxon>
        <taxon>Flavobacteriaceae</taxon>
        <taxon>Leeuwenhoekiella</taxon>
    </lineage>
</organism>